<gene>
    <name evidence="2" type="ORF">CWD77_07115</name>
</gene>
<dbReference type="Proteomes" id="UP000233398">
    <property type="component" value="Unassembled WGS sequence"/>
</dbReference>
<dbReference type="InterPro" id="IPR040703">
    <property type="entry name" value="LCIB/C_CA"/>
</dbReference>
<protein>
    <recommendedName>
        <fullName evidence="1">Limiting CO2-inducible protein B/C beta carbonyic anhydrase domain-containing protein</fullName>
    </recommendedName>
</protein>
<organism evidence="2 3">
    <name type="scientific">Rhodohalobacter barkolensis</name>
    <dbReference type="NCBI Taxonomy" id="2053187"/>
    <lineage>
        <taxon>Bacteria</taxon>
        <taxon>Pseudomonadati</taxon>
        <taxon>Balneolota</taxon>
        <taxon>Balneolia</taxon>
        <taxon>Balneolales</taxon>
        <taxon>Balneolaceae</taxon>
        <taxon>Rhodohalobacter</taxon>
    </lineage>
</organism>
<accession>A0A2N0VLY8</accession>
<keyword evidence="3" id="KW-1185">Reference proteome</keyword>
<proteinExistence type="predicted"/>
<dbReference type="OrthoDB" id="5570271at2"/>
<name>A0A2N0VLY8_9BACT</name>
<reference evidence="2 3" key="1">
    <citation type="submission" date="2017-11" db="EMBL/GenBank/DDBJ databases">
        <title>Rhodohalobacter 15182 sp. nov., isolated from a salt lake.</title>
        <authorList>
            <person name="Han S."/>
        </authorList>
    </citation>
    <scope>NUCLEOTIDE SEQUENCE [LARGE SCALE GENOMIC DNA]</scope>
    <source>
        <strain evidence="2 3">15182</strain>
    </source>
</reference>
<comment type="caution">
    <text evidence="2">The sequence shown here is derived from an EMBL/GenBank/DDBJ whole genome shotgun (WGS) entry which is preliminary data.</text>
</comment>
<dbReference type="Pfam" id="PF18599">
    <property type="entry name" value="LCIB_C_CA"/>
    <property type="match status" value="1"/>
</dbReference>
<dbReference type="PANTHER" id="PTHR38016">
    <property type="entry name" value="UNNAMED PRODUCT"/>
    <property type="match status" value="1"/>
</dbReference>
<dbReference type="RefSeq" id="WP_101072784.1">
    <property type="nucleotide sequence ID" value="NZ_PISP01000001.1"/>
</dbReference>
<evidence type="ECO:0000259" key="1">
    <source>
        <dbReference type="Pfam" id="PF18599"/>
    </source>
</evidence>
<evidence type="ECO:0000313" key="3">
    <source>
        <dbReference type="Proteomes" id="UP000233398"/>
    </source>
</evidence>
<sequence>MADNFYPNAVSISHLQNIVSEKLSEKNLNSKNTLWATSVCSDEVNQSLHRLDENFETFGPFILGGISGIPFAGKTGFKAFSSHIPDSGGALIIYGPHVGISQEGEIGKVHRAGQRLNTSSCGSIIGALKSLKNDDDEQQTPQYDYQQEEVKNLLRKHWDKVSRSENPVITATEITYDEIKHEITEIITSCTSCLEGKPLLAIGGILINTDPSEDDLFDIRDIDWF</sequence>
<dbReference type="AlphaFoldDB" id="A0A2N0VLY8"/>
<feature type="domain" description="Limiting CO2-inducible protein B/C beta carbonyic anhydrase" evidence="1">
    <location>
        <begin position="10"/>
        <end position="217"/>
    </location>
</feature>
<evidence type="ECO:0000313" key="2">
    <source>
        <dbReference type="EMBL" id="PKD45210.1"/>
    </source>
</evidence>
<dbReference type="PANTHER" id="PTHR38016:SF1">
    <property type="entry name" value="LIMITING CO2-INDUCIBLE PROTEIN B_C BETA CARBONYIC ANHYDRASE DOMAIN-CONTAINING PROTEIN"/>
    <property type="match status" value="1"/>
</dbReference>
<dbReference type="EMBL" id="PISP01000001">
    <property type="protein sequence ID" value="PKD45210.1"/>
    <property type="molecule type" value="Genomic_DNA"/>
</dbReference>